<evidence type="ECO:0000256" key="5">
    <source>
        <dbReference type="ARBA" id="ARBA00022980"/>
    </source>
</evidence>
<dbReference type="InterPro" id="IPR005712">
    <property type="entry name" value="Ribosomal_uS5_bac-type"/>
</dbReference>
<accession>A0A1M6RTE9</accession>
<dbReference type="SUPFAM" id="SSF54768">
    <property type="entry name" value="dsRNA-binding domain-like"/>
    <property type="match status" value="1"/>
</dbReference>
<dbReference type="Pfam" id="PF03719">
    <property type="entry name" value="Ribosomal_S5_C"/>
    <property type="match status" value="1"/>
</dbReference>
<feature type="compositionally biased region" description="Basic and acidic residues" evidence="10">
    <location>
        <begin position="1"/>
        <end position="12"/>
    </location>
</feature>
<dbReference type="GO" id="GO:0006412">
    <property type="term" value="P:translation"/>
    <property type="evidence" value="ECO:0007669"/>
    <property type="project" value="UniProtKB-UniRule"/>
</dbReference>
<comment type="subunit">
    <text evidence="8">Part of the 30S ribosomal subunit. Contacts proteins S4 and S8.</text>
</comment>
<dbReference type="Gene3D" id="3.30.160.20">
    <property type="match status" value="1"/>
</dbReference>
<keyword evidence="6 8" id="KW-0687">Ribonucleoprotein</keyword>
<name>A0A1M6RTE9_9BACT</name>
<keyword evidence="4 8" id="KW-0694">RNA-binding</keyword>
<keyword evidence="3 8" id="KW-0699">rRNA-binding</keyword>
<dbReference type="AlphaFoldDB" id="A0A1M6RTE9"/>
<evidence type="ECO:0000313" key="13">
    <source>
        <dbReference type="Proteomes" id="UP000184510"/>
    </source>
</evidence>
<gene>
    <name evidence="8" type="primary">rpsE</name>
    <name evidence="12" type="ORF">SAMN02745181_3681</name>
</gene>
<comment type="function">
    <text evidence="8">With S4 and S12 plays an important role in translational accuracy.</text>
</comment>
<evidence type="ECO:0000256" key="7">
    <source>
        <dbReference type="ARBA" id="ARBA00035255"/>
    </source>
</evidence>
<dbReference type="EMBL" id="FQYR01000008">
    <property type="protein sequence ID" value="SHK35812.1"/>
    <property type="molecule type" value="Genomic_DNA"/>
</dbReference>
<dbReference type="HAMAP" id="MF_01307_B">
    <property type="entry name" value="Ribosomal_uS5_B"/>
    <property type="match status" value="1"/>
</dbReference>
<evidence type="ECO:0000256" key="4">
    <source>
        <dbReference type="ARBA" id="ARBA00022884"/>
    </source>
</evidence>
<dbReference type="GO" id="GO:0005737">
    <property type="term" value="C:cytoplasm"/>
    <property type="evidence" value="ECO:0007669"/>
    <property type="project" value="UniProtKB-ARBA"/>
</dbReference>
<dbReference type="Proteomes" id="UP000184510">
    <property type="component" value="Unassembled WGS sequence"/>
</dbReference>
<keyword evidence="13" id="KW-1185">Reference proteome</keyword>
<proteinExistence type="inferred from homology"/>
<organism evidence="12 13">
    <name type="scientific">Rubritalea squalenifaciens DSM 18772</name>
    <dbReference type="NCBI Taxonomy" id="1123071"/>
    <lineage>
        <taxon>Bacteria</taxon>
        <taxon>Pseudomonadati</taxon>
        <taxon>Verrucomicrobiota</taxon>
        <taxon>Verrucomicrobiia</taxon>
        <taxon>Verrucomicrobiales</taxon>
        <taxon>Rubritaleaceae</taxon>
        <taxon>Rubritalea</taxon>
    </lineage>
</organism>
<dbReference type="InParanoid" id="A0A1M6RTE9"/>
<dbReference type="GO" id="GO:0003735">
    <property type="term" value="F:structural constituent of ribosome"/>
    <property type="evidence" value="ECO:0007669"/>
    <property type="project" value="UniProtKB-UniRule"/>
</dbReference>
<feature type="region of interest" description="Disordered" evidence="10">
    <location>
        <begin position="1"/>
        <end position="59"/>
    </location>
</feature>
<dbReference type="Gene3D" id="3.30.230.10">
    <property type="match status" value="1"/>
</dbReference>
<evidence type="ECO:0000256" key="6">
    <source>
        <dbReference type="ARBA" id="ARBA00023274"/>
    </source>
</evidence>
<dbReference type="FunCoup" id="A0A1M6RTE9">
    <property type="interactions" value="622"/>
</dbReference>
<dbReference type="PROSITE" id="PS50881">
    <property type="entry name" value="S5_DSRBD"/>
    <property type="match status" value="1"/>
</dbReference>
<dbReference type="GO" id="GO:0019843">
    <property type="term" value="F:rRNA binding"/>
    <property type="evidence" value="ECO:0007669"/>
    <property type="project" value="UniProtKB-UniRule"/>
</dbReference>
<evidence type="ECO:0000256" key="9">
    <source>
        <dbReference type="RuleBase" id="RU003823"/>
    </source>
</evidence>
<evidence type="ECO:0000313" key="12">
    <source>
        <dbReference type="EMBL" id="SHK35812.1"/>
    </source>
</evidence>
<dbReference type="OrthoDB" id="9809045at2"/>
<dbReference type="STRING" id="1123071.SAMN02745181_3681"/>
<comment type="function">
    <text evidence="1 8">Located at the back of the 30S subunit body where it stabilizes the conformation of the head with respect to the body.</text>
</comment>
<reference evidence="12 13" key="1">
    <citation type="submission" date="2016-11" db="EMBL/GenBank/DDBJ databases">
        <authorList>
            <person name="Jaros S."/>
            <person name="Januszkiewicz K."/>
            <person name="Wedrychowicz H."/>
        </authorList>
    </citation>
    <scope>NUCLEOTIDE SEQUENCE [LARGE SCALE GENOMIC DNA]</scope>
    <source>
        <strain evidence="12 13">DSM 18772</strain>
    </source>
</reference>
<dbReference type="SUPFAM" id="SSF54211">
    <property type="entry name" value="Ribosomal protein S5 domain 2-like"/>
    <property type="match status" value="1"/>
</dbReference>
<keyword evidence="5 8" id="KW-0689">Ribosomal protein</keyword>
<protein>
    <recommendedName>
        <fullName evidence="7 8">Small ribosomal subunit protein uS5</fullName>
    </recommendedName>
</protein>
<evidence type="ECO:0000256" key="2">
    <source>
        <dbReference type="ARBA" id="ARBA00008945"/>
    </source>
</evidence>
<feature type="compositionally biased region" description="Low complexity" evidence="10">
    <location>
        <begin position="13"/>
        <end position="25"/>
    </location>
</feature>
<dbReference type="InterPro" id="IPR005324">
    <property type="entry name" value="Ribosomal_uS5_C"/>
</dbReference>
<dbReference type="InterPro" id="IPR020568">
    <property type="entry name" value="Ribosomal_Su5_D2-typ_SF"/>
</dbReference>
<dbReference type="InterPro" id="IPR000851">
    <property type="entry name" value="Ribosomal_uS5"/>
</dbReference>
<dbReference type="InterPro" id="IPR013810">
    <property type="entry name" value="Ribosomal_uS5_N"/>
</dbReference>
<dbReference type="InterPro" id="IPR014721">
    <property type="entry name" value="Ribsml_uS5_D2-typ_fold_subgr"/>
</dbReference>
<comment type="domain">
    <text evidence="8">The N-terminal domain interacts with the head of the 30S subunit; the C-terminal domain interacts with the body and contacts protein S4. The interaction surface between S4 and S5 is involved in control of translational fidelity.</text>
</comment>
<dbReference type="PANTHER" id="PTHR48277:SF1">
    <property type="entry name" value="MITOCHONDRIAL RIBOSOMAL PROTEIN S5"/>
    <property type="match status" value="1"/>
</dbReference>
<comment type="similarity">
    <text evidence="2 8 9">Belongs to the universal ribosomal protein uS5 family.</text>
</comment>
<dbReference type="PANTHER" id="PTHR48277">
    <property type="entry name" value="MITOCHONDRIAL RIBOSOMAL PROTEIN S5"/>
    <property type="match status" value="1"/>
</dbReference>
<evidence type="ECO:0000256" key="1">
    <source>
        <dbReference type="ARBA" id="ARBA00003093"/>
    </source>
</evidence>
<evidence type="ECO:0000256" key="8">
    <source>
        <dbReference type="HAMAP-Rule" id="MF_01307"/>
    </source>
</evidence>
<evidence type="ECO:0000256" key="3">
    <source>
        <dbReference type="ARBA" id="ARBA00022730"/>
    </source>
</evidence>
<dbReference type="FunFam" id="3.30.230.10:FF:000002">
    <property type="entry name" value="30S ribosomal protein S5"/>
    <property type="match status" value="1"/>
</dbReference>
<feature type="domain" description="S5 DRBM" evidence="11">
    <location>
        <begin position="63"/>
        <end position="126"/>
    </location>
</feature>
<evidence type="ECO:0000256" key="10">
    <source>
        <dbReference type="SAM" id="MobiDB-lite"/>
    </source>
</evidence>
<sequence length="217" mass="22581">MSENKEKAEATEAAKPAGNAEATAKTEAPSRESRGGRGGKGGRRERPQRQAPAKPTTEDGVELTEKVVFINRCAKVVKGGRRFSFSALLVSGTGEGRVGVGFGKANEVADCIRKASEDAKGSLKRVSLVDGTIPHETYAEFGGGKVLLKPACPGTGVIAGGGVRAVCEAVGIHDVLGKSLGSNNHANVVKATIKALTQLRTREQVLGARGKHKEKAK</sequence>
<dbReference type="Pfam" id="PF00333">
    <property type="entry name" value="Ribosomal_S5"/>
    <property type="match status" value="1"/>
</dbReference>
<dbReference type="RefSeq" id="WP_143185224.1">
    <property type="nucleotide sequence ID" value="NZ_FQYR01000008.1"/>
</dbReference>
<dbReference type="NCBIfam" id="TIGR01021">
    <property type="entry name" value="rpsE_bact"/>
    <property type="match status" value="1"/>
</dbReference>
<evidence type="ECO:0000259" key="11">
    <source>
        <dbReference type="PROSITE" id="PS50881"/>
    </source>
</evidence>
<dbReference type="GO" id="GO:0015935">
    <property type="term" value="C:small ribosomal subunit"/>
    <property type="evidence" value="ECO:0007669"/>
    <property type="project" value="InterPro"/>
</dbReference>